<sequence>MSNPVSAVDLIETTTKNLTACGVTPTTSRLVLAVSSSLLTRLEETDRLFLSTGPTAQLLQEYDSLLGALLKENAASHAIPRVYYKKGIIEITLGRELQAVLDFRQCLVYDPHMAPARSRLLRLLLELGRYDELATQIAAEPLLVEQAVLDFDKFHHEVQFGVHEMSFLKDTCPDSAEYVDKCTNLLGLSPLNKEVHQLRLAATLRTEREDFLSLVLDDLTALHKLEPNVLDHTQRLSSLYLYGFSDFENAKLLTAKCLRNDNEYKPCQVQSKVYTKFLELLTLLEKVSIYYSHLDVAEVSDDLKEEIDVSENEWAKLHQLLFEKPTFSKAMLRQLGLTREVTSSFEFLRDTAHAQEIPAVHNGFLRDLTKAACEAHIHRKEYKAAKPLCQELYLGKGLPEGSKFFPAHVPKIDLLLKNQKYDQAAALLNEFNARVKKTQLWQLRHEPIVQHQKQQQQQQHFHRQQQQQQQQQYQQPLKPKHDYYKILGVPRTADDTTIRKAYRDMTKKFHPDKYRGDATAEQIEEKMTQINHAYEVLGDKDLRARYDKGEDPNDPEAGRRQQTQHHQNPFAGGGFGGFGGFGGNSHFKFQNMKHKKAQRGH</sequence>
<evidence type="ECO:0000259" key="5">
    <source>
        <dbReference type="PROSITE" id="PS50076"/>
    </source>
</evidence>
<feature type="region of interest" description="Disordered" evidence="4">
    <location>
        <begin position="541"/>
        <end position="579"/>
    </location>
</feature>
<name>A0A1E3QN38_9ASCO</name>
<dbReference type="Gene3D" id="1.10.287.110">
    <property type="entry name" value="DnaJ domain"/>
    <property type="match status" value="1"/>
</dbReference>
<feature type="domain" description="J" evidence="5">
    <location>
        <begin position="482"/>
        <end position="550"/>
    </location>
</feature>
<dbReference type="PANTHER" id="PTHR44140">
    <property type="entry name" value="LD25575P"/>
    <property type="match status" value="1"/>
</dbReference>
<gene>
    <name evidence="6" type="ORF">BABINDRAFT_14101</name>
</gene>
<dbReference type="OrthoDB" id="1726119at2759"/>
<evidence type="ECO:0000256" key="3">
    <source>
        <dbReference type="ARBA" id="ARBA00022824"/>
    </source>
</evidence>
<dbReference type="InterPro" id="IPR001623">
    <property type="entry name" value="DnaJ_domain"/>
</dbReference>
<comment type="subcellular location">
    <subcellularLocation>
        <location evidence="1">Endoplasmic reticulum</location>
    </subcellularLocation>
</comment>
<dbReference type="PROSITE" id="PS50076">
    <property type="entry name" value="DNAJ_2"/>
    <property type="match status" value="1"/>
</dbReference>
<proteinExistence type="predicted"/>
<dbReference type="PANTHER" id="PTHR44140:SF2">
    <property type="entry name" value="LD25575P"/>
    <property type="match status" value="1"/>
</dbReference>
<dbReference type="InterPro" id="IPR011990">
    <property type="entry name" value="TPR-like_helical_dom_sf"/>
</dbReference>
<keyword evidence="7" id="KW-1185">Reference proteome</keyword>
<dbReference type="PRINTS" id="PR00625">
    <property type="entry name" value="JDOMAIN"/>
</dbReference>
<feature type="region of interest" description="Disordered" evidence="4">
    <location>
        <begin position="451"/>
        <end position="477"/>
    </location>
</feature>
<dbReference type="GO" id="GO:0051787">
    <property type="term" value="F:misfolded protein binding"/>
    <property type="evidence" value="ECO:0007669"/>
    <property type="project" value="TreeGrafter"/>
</dbReference>
<dbReference type="GO" id="GO:0034975">
    <property type="term" value="P:protein folding in endoplasmic reticulum"/>
    <property type="evidence" value="ECO:0007669"/>
    <property type="project" value="TreeGrafter"/>
</dbReference>
<evidence type="ECO:0000256" key="1">
    <source>
        <dbReference type="ARBA" id="ARBA00004240"/>
    </source>
</evidence>
<reference evidence="7" key="1">
    <citation type="submission" date="2016-05" db="EMBL/GenBank/DDBJ databases">
        <title>Comparative genomics of biotechnologically important yeasts.</title>
        <authorList>
            <consortium name="DOE Joint Genome Institute"/>
            <person name="Riley R."/>
            <person name="Haridas S."/>
            <person name="Wolfe K.H."/>
            <person name="Lopes M.R."/>
            <person name="Hittinger C.T."/>
            <person name="Goker M."/>
            <person name="Salamov A."/>
            <person name="Wisecaver J."/>
            <person name="Long T.M."/>
            <person name="Aerts A.L."/>
            <person name="Barry K."/>
            <person name="Choi C."/>
            <person name="Clum A."/>
            <person name="Coughlan A.Y."/>
            <person name="Deshpande S."/>
            <person name="Douglass A.P."/>
            <person name="Hanson S.J."/>
            <person name="Klenk H.-P."/>
            <person name="Labutti K."/>
            <person name="Lapidus A."/>
            <person name="Lindquist E."/>
            <person name="Lipzen A."/>
            <person name="Meier-Kolthoff J.P."/>
            <person name="Ohm R.A."/>
            <person name="Otillar R.P."/>
            <person name="Pangilinan J."/>
            <person name="Peng Y."/>
            <person name="Rokas A."/>
            <person name="Rosa C.A."/>
            <person name="Scheuner C."/>
            <person name="Sibirny A.A."/>
            <person name="Slot J.C."/>
            <person name="Stielow J.B."/>
            <person name="Sun H."/>
            <person name="Kurtzman C.P."/>
            <person name="Blackwell M."/>
            <person name="Grigoriev I.V."/>
            <person name="Jeffries T.W."/>
        </authorList>
    </citation>
    <scope>NUCLEOTIDE SEQUENCE [LARGE SCALE GENOMIC DNA]</scope>
    <source>
        <strain evidence="7">NRRL Y-12698</strain>
    </source>
</reference>
<dbReference type="Pfam" id="PF00226">
    <property type="entry name" value="DnaJ"/>
    <property type="match status" value="1"/>
</dbReference>
<organism evidence="6 7">
    <name type="scientific">Babjeviella inositovora NRRL Y-12698</name>
    <dbReference type="NCBI Taxonomy" id="984486"/>
    <lineage>
        <taxon>Eukaryota</taxon>
        <taxon>Fungi</taxon>
        <taxon>Dikarya</taxon>
        <taxon>Ascomycota</taxon>
        <taxon>Saccharomycotina</taxon>
        <taxon>Pichiomycetes</taxon>
        <taxon>Serinales incertae sedis</taxon>
        <taxon>Babjeviella</taxon>
    </lineage>
</organism>
<feature type="compositionally biased region" description="Basic and acidic residues" evidence="4">
    <location>
        <begin position="541"/>
        <end position="559"/>
    </location>
</feature>
<accession>A0A1E3QN38</accession>
<dbReference type="InterPro" id="IPR036869">
    <property type="entry name" value="J_dom_sf"/>
</dbReference>
<protein>
    <recommendedName>
        <fullName evidence="5">J domain-containing protein</fullName>
    </recommendedName>
</protein>
<keyword evidence="2" id="KW-0732">Signal</keyword>
<dbReference type="EMBL" id="KV454433">
    <property type="protein sequence ID" value="ODQ79105.1"/>
    <property type="molecule type" value="Genomic_DNA"/>
</dbReference>
<evidence type="ECO:0000256" key="2">
    <source>
        <dbReference type="ARBA" id="ARBA00022729"/>
    </source>
</evidence>
<evidence type="ECO:0000313" key="6">
    <source>
        <dbReference type="EMBL" id="ODQ79105.1"/>
    </source>
</evidence>
<keyword evidence="3" id="KW-0256">Endoplasmic reticulum</keyword>
<evidence type="ECO:0000313" key="7">
    <source>
        <dbReference type="Proteomes" id="UP000094336"/>
    </source>
</evidence>
<dbReference type="GO" id="GO:0051087">
    <property type="term" value="F:protein-folding chaperone binding"/>
    <property type="evidence" value="ECO:0007669"/>
    <property type="project" value="TreeGrafter"/>
</dbReference>
<evidence type="ECO:0000256" key="4">
    <source>
        <dbReference type="SAM" id="MobiDB-lite"/>
    </source>
</evidence>
<dbReference type="GeneID" id="30144985"/>
<dbReference type="InterPro" id="IPR051727">
    <property type="entry name" value="DnaJ_C3_Co-chaperones"/>
</dbReference>
<dbReference type="SUPFAM" id="SSF46565">
    <property type="entry name" value="Chaperone J-domain"/>
    <property type="match status" value="1"/>
</dbReference>
<dbReference type="Gene3D" id="1.25.40.10">
    <property type="entry name" value="Tetratricopeptide repeat domain"/>
    <property type="match status" value="1"/>
</dbReference>
<feature type="compositionally biased region" description="Low complexity" evidence="4">
    <location>
        <begin position="451"/>
        <end position="475"/>
    </location>
</feature>
<dbReference type="SMART" id="SM00271">
    <property type="entry name" value="DnaJ"/>
    <property type="match status" value="1"/>
</dbReference>
<dbReference type="RefSeq" id="XP_018984433.1">
    <property type="nucleotide sequence ID" value="XM_019127132.1"/>
</dbReference>
<dbReference type="CDD" id="cd06257">
    <property type="entry name" value="DnaJ"/>
    <property type="match status" value="1"/>
</dbReference>
<dbReference type="STRING" id="984486.A0A1E3QN38"/>
<dbReference type="AlphaFoldDB" id="A0A1E3QN38"/>
<dbReference type="SUPFAM" id="SSF48452">
    <property type="entry name" value="TPR-like"/>
    <property type="match status" value="1"/>
</dbReference>
<dbReference type="GO" id="GO:0005783">
    <property type="term" value="C:endoplasmic reticulum"/>
    <property type="evidence" value="ECO:0007669"/>
    <property type="project" value="UniProtKB-SubCell"/>
</dbReference>
<dbReference type="Proteomes" id="UP000094336">
    <property type="component" value="Unassembled WGS sequence"/>
</dbReference>